<dbReference type="EC" id="2.7.1.71" evidence="3 11"/>
<comment type="caution">
    <text evidence="11">Lacks conserved residue(s) required for the propagation of feature annotation.</text>
</comment>
<dbReference type="OrthoDB" id="9800332at2"/>
<comment type="function">
    <text evidence="11">Catalyzes the specific phosphorylation of the 3-hydroxyl group of shikimic acid using ATP as a cosubstrate.</text>
</comment>
<dbReference type="PANTHER" id="PTHR21087:SF16">
    <property type="entry name" value="SHIKIMATE KINASE 1, CHLOROPLASTIC"/>
    <property type="match status" value="1"/>
</dbReference>
<gene>
    <name evidence="11" type="primary">aroK</name>
    <name evidence="12" type="ORF">F8O01_07910</name>
</gene>
<dbReference type="PROSITE" id="PS01128">
    <property type="entry name" value="SHIKIMATE_KINASE"/>
    <property type="match status" value="1"/>
</dbReference>
<dbReference type="InterPro" id="IPR027417">
    <property type="entry name" value="P-loop_NTPase"/>
</dbReference>
<dbReference type="GO" id="GO:0005524">
    <property type="term" value="F:ATP binding"/>
    <property type="evidence" value="ECO:0007669"/>
    <property type="project" value="UniProtKB-UniRule"/>
</dbReference>
<keyword evidence="7 11" id="KW-0418">Kinase</keyword>
<dbReference type="InterPro" id="IPR031322">
    <property type="entry name" value="Shikimate/glucono_kinase"/>
</dbReference>
<dbReference type="Gene3D" id="3.40.50.300">
    <property type="entry name" value="P-loop containing nucleotide triphosphate hydrolases"/>
    <property type="match status" value="1"/>
</dbReference>
<dbReference type="HAMAP" id="MF_00109">
    <property type="entry name" value="Shikimate_kinase"/>
    <property type="match status" value="1"/>
</dbReference>
<dbReference type="GO" id="GO:0004765">
    <property type="term" value="F:shikimate kinase activity"/>
    <property type="evidence" value="ECO:0007669"/>
    <property type="project" value="UniProtKB-UniRule"/>
</dbReference>
<comment type="subcellular location">
    <subcellularLocation>
        <location evidence="11">Cytoplasm</location>
    </subcellularLocation>
</comment>
<feature type="binding site" evidence="11">
    <location>
        <position position="113"/>
    </location>
    <ligand>
        <name>ATP</name>
        <dbReference type="ChEBI" id="CHEBI:30616"/>
    </ligand>
</feature>
<keyword evidence="13" id="KW-1185">Reference proteome</keyword>
<dbReference type="Pfam" id="PF01202">
    <property type="entry name" value="SKI"/>
    <property type="match status" value="1"/>
</dbReference>
<dbReference type="InterPro" id="IPR023000">
    <property type="entry name" value="Shikimate_kinase_CS"/>
</dbReference>
<dbReference type="AlphaFoldDB" id="A0A7J5BU38"/>
<dbReference type="GO" id="GO:0005829">
    <property type="term" value="C:cytosol"/>
    <property type="evidence" value="ECO:0007669"/>
    <property type="project" value="TreeGrafter"/>
</dbReference>
<sequence>MSIVLIGPPAAGKTRGGRRLARRLDVEFVDTDRVIVSRHGPIPDVFASHGESGFRAIEREVVAEALDGGGVVSLGGGAVMDPDTQRLLPPHTVIQLVASPAAIERRIRGSTKRPLIRSIDDWQRLYDARRETYERLATVTFDTSHGTMAAVVADIEQWVRAHREEDER</sequence>
<keyword evidence="9 11" id="KW-0057">Aromatic amino acid biosynthesis</keyword>
<evidence type="ECO:0000256" key="6">
    <source>
        <dbReference type="ARBA" id="ARBA00022741"/>
    </source>
</evidence>
<dbReference type="GO" id="GO:0008652">
    <property type="term" value="P:amino acid biosynthetic process"/>
    <property type="evidence" value="ECO:0007669"/>
    <property type="project" value="UniProtKB-KW"/>
</dbReference>
<keyword evidence="11" id="KW-0479">Metal-binding</keyword>
<reference evidence="12 13" key="1">
    <citation type="submission" date="2019-09" db="EMBL/GenBank/DDBJ databases">
        <title>Phylogeny of genus Pseudoclavibacter and closely related genus.</title>
        <authorList>
            <person name="Li Y."/>
        </authorList>
    </citation>
    <scope>NUCLEOTIDE SEQUENCE [LARGE SCALE GENOMIC DNA]</scope>
    <source>
        <strain evidence="12 13">DSM 23821</strain>
    </source>
</reference>
<feature type="binding site" evidence="11">
    <location>
        <position position="14"/>
    </location>
    <ligand>
        <name>Mg(2+)</name>
        <dbReference type="ChEBI" id="CHEBI:18420"/>
    </ligand>
</feature>
<protein>
    <recommendedName>
        <fullName evidence="3 11">Shikimate kinase</fullName>
        <shortName evidence="11">SK</shortName>
        <ecNumber evidence="3 11">2.7.1.71</ecNumber>
    </recommendedName>
</protein>
<dbReference type="GO" id="GO:0009073">
    <property type="term" value="P:aromatic amino acid family biosynthetic process"/>
    <property type="evidence" value="ECO:0007669"/>
    <property type="project" value="UniProtKB-KW"/>
</dbReference>
<dbReference type="UniPathway" id="UPA00053">
    <property type="reaction ID" value="UER00088"/>
</dbReference>
<comment type="subunit">
    <text evidence="11">Monomer.</text>
</comment>
<keyword evidence="11" id="KW-0460">Magnesium</keyword>
<dbReference type="GO" id="GO:0009423">
    <property type="term" value="P:chorismate biosynthetic process"/>
    <property type="evidence" value="ECO:0007669"/>
    <property type="project" value="UniProtKB-UniRule"/>
</dbReference>
<accession>A0A7J5BU38</accession>
<comment type="cofactor">
    <cofactor evidence="11">
        <name>Mg(2+)</name>
        <dbReference type="ChEBI" id="CHEBI:18420"/>
    </cofactor>
    <text evidence="11">Binds 1 Mg(2+) ion per subunit.</text>
</comment>
<keyword evidence="11" id="KW-0963">Cytoplasm</keyword>
<feature type="binding site" evidence="11">
    <location>
        <position position="55"/>
    </location>
    <ligand>
        <name>substrate</name>
    </ligand>
</feature>
<dbReference type="PANTHER" id="PTHR21087">
    <property type="entry name" value="SHIKIMATE KINASE"/>
    <property type="match status" value="1"/>
</dbReference>
<evidence type="ECO:0000256" key="4">
    <source>
        <dbReference type="ARBA" id="ARBA00022605"/>
    </source>
</evidence>
<feature type="binding site" evidence="11">
    <location>
        <position position="76"/>
    </location>
    <ligand>
        <name>substrate</name>
    </ligand>
</feature>
<dbReference type="SUPFAM" id="SSF52540">
    <property type="entry name" value="P-loop containing nucleoside triphosphate hydrolases"/>
    <property type="match status" value="1"/>
</dbReference>
<evidence type="ECO:0000256" key="3">
    <source>
        <dbReference type="ARBA" id="ARBA00012154"/>
    </source>
</evidence>
<comment type="caution">
    <text evidence="12">The sequence shown here is derived from an EMBL/GenBank/DDBJ whole genome shotgun (WGS) entry which is preliminary data.</text>
</comment>
<dbReference type="GO" id="GO:0000287">
    <property type="term" value="F:magnesium ion binding"/>
    <property type="evidence" value="ECO:0007669"/>
    <property type="project" value="UniProtKB-UniRule"/>
</dbReference>
<evidence type="ECO:0000256" key="9">
    <source>
        <dbReference type="ARBA" id="ARBA00023141"/>
    </source>
</evidence>
<evidence type="ECO:0000256" key="2">
    <source>
        <dbReference type="ARBA" id="ARBA00006997"/>
    </source>
</evidence>
<organism evidence="12 13">
    <name type="scientific">Pseudoclavibacter chungangensis</name>
    <dbReference type="NCBI Taxonomy" id="587635"/>
    <lineage>
        <taxon>Bacteria</taxon>
        <taxon>Bacillati</taxon>
        <taxon>Actinomycetota</taxon>
        <taxon>Actinomycetes</taxon>
        <taxon>Micrococcales</taxon>
        <taxon>Microbacteriaceae</taxon>
        <taxon>Pseudoclavibacter</taxon>
    </lineage>
</organism>
<evidence type="ECO:0000256" key="10">
    <source>
        <dbReference type="ARBA" id="ARBA00048567"/>
    </source>
</evidence>
<comment type="pathway">
    <text evidence="1 11">Metabolic intermediate biosynthesis; chorismate biosynthesis; chorismate from D-erythrose 4-phosphate and phosphoenolpyruvate: step 5/7.</text>
</comment>
<evidence type="ECO:0000313" key="12">
    <source>
        <dbReference type="EMBL" id="KAB1657858.1"/>
    </source>
</evidence>
<evidence type="ECO:0000256" key="11">
    <source>
        <dbReference type="HAMAP-Rule" id="MF_00109"/>
    </source>
</evidence>
<feature type="binding site" evidence="11">
    <location>
        <position position="129"/>
    </location>
    <ligand>
        <name>substrate</name>
    </ligand>
</feature>
<dbReference type="PRINTS" id="PR01100">
    <property type="entry name" value="SHIKIMTKNASE"/>
</dbReference>
<proteinExistence type="inferred from homology"/>
<evidence type="ECO:0000256" key="8">
    <source>
        <dbReference type="ARBA" id="ARBA00022840"/>
    </source>
</evidence>
<name>A0A7J5BU38_9MICO</name>
<evidence type="ECO:0000256" key="5">
    <source>
        <dbReference type="ARBA" id="ARBA00022679"/>
    </source>
</evidence>
<evidence type="ECO:0000256" key="7">
    <source>
        <dbReference type="ARBA" id="ARBA00022777"/>
    </source>
</evidence>
<evidence type="ECO:0000313" key="13">
    <source>
        <dbReference type="Proteomes" id="UP000467240"/>
    </source>
</evidence>
<feature type="binding site" evidence="11">
    <location>
        <begin position="10"/>
        <end position="15"/>
    </location>
    <ligand>
        <name>ATP</name>
        <dbReference type="ChEBI" id="CHEBI:30616"/>
    </ligand>
</feature>
<keyword evidence="6 11" id="KW-0547">Nucleotide-binding</keyword>
<comment type="similarity">
    <text evidence="2 11">Belongs to the shikimate kinase family.</text>
</comment>
<comment type="catalytic activity">
    <reaction evidence="10 11">
        <text>shikimate + ATP = 3-phosphoshikimate + ADP + H(+)</text>
        <dbReference type="Rhea" id="RHEA:13121"/>
        <dbReference type="ChEBI" id="CHEBI:15378"/>
        <dbReference type="ChEBI" id="CHEBI:30616"/>
        <dbReference type="ChEBI" id="CHEBI:36208"/>
        <dbReference type="ChEBI" id="CHEBI:145989"/>
        <dbReference type="ChEBI" id="CHEBI:456216"/>
        <dbReference type="EC" id="2.7.1.71"/>
    </reaction>
</comment>
<dbReference type="EMBL" id="WBJZ01000008">
    <property type="protein sequence ID" value="KAB1657858.1"/>
    <property type="molecule type" value="Genomic_DNA"/>
</dbReference>
<dbReference type="RefSeq" id="WP_158040340.1">
    <property type="nucleotide sequence ID" value="NZ_JACCFV010000001.1"/>
</dbReference>
<feature type="binding site" evidence="11">
    <location>
        <position position="32"/>
    </location>
    <ligand>
        <name>substrate</name>
    </ligand>
</feature>
<dbReference type="Proteomes" id="UP000467240">
    <property type="component" value="Unassembled WGS sequence"/>
</dbReference>
<keyword evidence="4 11" id="KW-0028">Amino-acid biosynthesis</keyword>
<keyword evidence="5 11" id="KW-0808">Transferase</keyword>
<keyword evidence="8 11" id="KW-0067">ATP-binding</keyword>
<evidence type="ECO:0000256" key="1">
    <source>
        <dbReference type="ARBA" id="ARBA00004842"/>
    </source>
</evidence>
<dbReference type="InterPro" id="IPR000623">
    <property type="entry name" value="Shikimate_kinase/TSH1"/>
</dbReference>